<feature type="region of interest" description="Disordered" evidence="1">
    <location>
        <begin position="1"/>
        <end position="40"/>
    </location>
</feature>
<reference evidence="2 3" key="1">
    <citation type="submission" date="2016-01" db="EMBL/GenBank/DDBJ databases">
        <authorList>
            <person name="Mitreva M."/>
            <person name="Pepin K.H."/>
            <person name="Mihindukulasuriya K.A."/>
            <person name="Fulton R."/>
            <person name="Fronick C."/>
            <person name="O'Laughlin M."/>
            <person name="Miner T."/>
            <person name="Herter B."/>
            <person name="Rosa B.A."/>
            <person name="Cordes M."/>
            <person name="Tomlinson C."/>
            <person name="Wollam A."/>
            <person name="Palsikar V.B."/>
            <person name="Mardis E.R."/>
            <person name="Wilson R.K."/>
        </authorList>
    </citation>
    <scope>NUCLEOTIDE SEQUENCE [LARGE SCALE GENOMIC DNA]</scope>
    <source>
        <strain evidence="2 3">DNF00696</strain>
    </source>
</reference>
<dbReference type="EMBL" id="LSDN01000013">
    <property type="protein sequence ID" value="KXB81085.1"/>
    <property type="molecule type" value="Genomic_DNA"/>
</dbReference>
<protein>
    <submittedName>
        <fullName evidence="2">Uncharacterized protein</fullName>
    </submittedName>
</protein>
<dbReference type="Proteomes" id="UP000070572">
    <property type="component" value="Unassembled WGS sequence"/>
</dbReference>
<organism evidence="2 3">
    <name type="scientific">Varibaculum cambriense</name>
    <dbReference type="NCBI Taxonomy" id="184870"/>
    <lineage>
        <taxon>Bacteria</taxon>
        <taxon>Bacillati</taxon>
        <taxon>Actinomycetota</taxon>
        <taxon>Actinomycetes</taxon>
        <taxon>Actinomycetales</taxon>
        <taxon>Actinomycetaceae</taxon>
        <taxon>Varibaculum</taxon>
    </lineage>
</organism>
<evidence type="ECO:0000256" key="1">
    <source>
        <dbReference type="SAM" id="MobiDB-lite"/>
    </source>
</evidence>
<name>A0AB34WZY3_9ACTO</name>
<accession>A0AB34WZY3</accession>
<proteinExistence type="predicted"/>
<dbReference type="AlphaFoldDB" id="A0AB34WZY3"/>
<evidence type="ECO:0000313" key="3">
    <source>
        <dbReference type="Proteomes" id="UP000070572"/>
    </source>
</evidence>
<evidence type="ECO:0000313" key="2">
    <source>
        <dbReference type="EMBL" id="KXB81085.1"/>
    </source>
</evidence>
<comment type="caution">
    <text evidence="2">The sequence shown here is derived from an EMBL/GenBank/DDBJ whole genome shotgun (WGS) entry which is preliminary data.</text>
</comment>
<sequence length="40" mass="4399">MREKYLKVMSAPRAHQEAKGEPSGLGNQKAPQAHVQEKAP</sequence>
<gene>
    <name evidence="2" type="ORF">HMPREF1862_00808</name>
</gene>